<reference evidence="1 2" key="1">
    <citation type="submission" date="2019-06" db="EMBL/GenBank/DDBJ databases">
        <title>Whole genome shotgun sequence of Zoogloea ramigera NBRC 15342.</title>
        <authorList>
            <person name="Hosoyama A."/>
            <person name="Uohara A."/>
            <person name="Ohji S."/>
            <person name="Ichikawa N."/>
        </authorList>
    </citation>
    <scope>NUCLEOTIDE SEQUENCE [LARGE SCALE GENOMIC DNA]</scope>
    <source>
        <strain evidence="1 2">NBRC 15342</strain>
    </source>
</reference>
<gene>
    <name evidence="1" type="ORF">ZRA01_27820</name>
</gene>
<dbReference type="AlphaFoldDB" id="A0A4Y4CYC8"/>
<dbReference type="OrthoDB" id="9928262at2"/>
<dbReference type="EMBL" id="BJNV01000051">
    <property type="protein sequence ID" value="GEC96709.1"/>
    <property type="molecule type" value="Genomic_DNA"/>
</dbReference>
<dbReference type="Proteomes" id="UP000318422">
    <property type="component" value="Unassembled WGS sequence"/>
</dbReference>
<accession>A0A4Y4CYC8</accession>
<sequence>MPNINPNTRVSAEQTQANVEAYLALKKIPDYVPINPEHSVEAATLCYEELLAAEEALIHADNTAAAARDTVRRARWKLQNVIVGAKGEVKVRYGLDSNEVAAIGLKKKSERSKASKAKKVVAGE</sequence>
<comment type="caution">
    <text evidence="1">The sequence shown here is derived from an EMBL/GenBank/DDBJ whole genome shotgun (WGS) entry which is preliminary data.</text>
</comment>
<evidence type="ECO:0000313" key="1">
    <source>
        <dbReference type="EMBL" id="GEC96709.1"/>
    </source>
</evidence>
<protein>
    <submittedName>
        <fullName evidence="1">Uncharacterized protein</fullName>
    </submittedName>
</protein>
<dbReference type="RefSeq" id="WP_141353286.1">
    <property type="nucleotide sequence ID" value="NZ_BJNV01000051.1"/>
</dbReference>
<name>A0A4Y4CYC8_ZOORA</name>
<evidence type="ECO:0000313" key="2">
    <source>
        <dbReference type="Proteomes" id="UP000318422"/>
    </source>
</evidence>
<proteinExistence type="predicted"/>
<organism evidence="1 2">
    <name type="scientific">Zoogloea ramigera</name>
    <dbReference type="NCBI Taxonomy" id="350"/>
    <lineage>
        <taxon>Bacteria</taxon>
        <taxon>Pseudomonadati</taxon>
        <taxon>Pseudomonadota</taxon>
        <taxon>Betaproteobacteria</taxon>
        <taxon>Rhodocyclales</taxon>
        <taxon>Zoogloeaceae</taxon>
        <taxon>Zoogloea</taxon>
    </lineage>
</organism>
<keyword evidence="2" id="KW-1185">Reference proteome</keyword>